<accession>A0A481YSW4</accession>
<proteinExistence type="predicted"/>
<name>A0A481YSW4_9VIRU</name>
<reference evidence="1" key="1">
    <citation type="journal article" date="2019" name="MBio">
        <title>Virus Genomes from Deep Sea Sediments Expand the Ocean Megavirome and Support Independent Origins of Viral Gigantism.</title>
        <authorList>
            <person name="Backstrom D."/>
            <person name="Yutin N."/>
            <person name="Jorgensen S.L."/>
            <person name="Dharamshi J."/>
            <person name="Homa F."/>
            <person name="Zaremba-Niedwiedzka K."/>
            <person name="Spang A."/>
            <person name="Wolf Y.I."/>
            <person name="Koonin E.V."/>
            <person name="Ettema T.J."/>
        </authorList>
    </citation>
    <scope>NUCLEOTIDE SEQUENCE</scope>
</reference>
<protein>
    <submittedName>
        <fullName evidence="1">Uncharacterized protein</fullName>
    </submittedName>
</protein>
<organism evidence="1">
    <name type="scientific">Marseillevirus LCMAC102</name>
    <dbReference type="NCBI Taxonomy" id="2506603"/>
    <lineage>
        <taxon>Viruses</taxon>
        <taxon>Varidnaviria</taxon>
        <taxon>Bamfordvirae</taxon>
        <taxon>Nucleocytoviricota</taxon>
        <taxon>Megaviricetes</taxon>
        <taxon>Pimascovirales</taxon>
        <taxon>Pimascovirales incertae sedis</taxon>
        <taxon>Marseilleviridae</taxon>
    </lineage>
</organism>
<dbReference type="EMBL" id="MK500334">
    <property type="protein sequence ID" value="QBK86318.1"/>
    <property type="molecule type" value="Genomic_DNA"/>
</dbReference>
<sequence length="110" mass="12678">MSDGLCKNVYPNYEILVTYEVEEGGDESDGYGSGYNTPDSIEISTKTIIYDLHKDFKKKHMNNNNKIDIDSAYAWNILQRYYGINEGYRLRHTISDAIVSKKSDRIILDD</sequence>
<evidence type="ECO:0000313" key="1">
    <source>
        <dbReference type="EMBL" id="QBK86318.1"/>
    </source>
</evidence>
<gene>
    <name evidence="1" type="ORF">LCMAC102_01130</name>
</gene>